<dbReference type="Proteomes" id="UP000001822">
    <property type="component" value="Chromosome"/>
</dbReference>
<feature type="transmembrane region" description="Helical" evidence="1">
    <location>
        <begin position="51"/>
        <end position="73"/>
    </location>
</feature>
<sequence length="74" mass="8660">MFVYYSFLLLNRNTIKRIIAKKNTVKKIPTLMPALKIPPITLHELMNREAINMMVMDIIVFITVYLNACILYIS</sequence>
<keyword evidence="1" id="KW-0812">Transmembrane</keyword>
<name>A0A6N4SSE8_CYTH3</name>
<dbReference type="AlphaFoldDB" id="A0A6N4SSE8"/>
<organism evidence="2 3">
    <name type="scientific">Cytophaga hutchinsonii (strain ATCC 33406 / DSM 1761 / CIP 103989 / NBRC 15051 / NCIMB 9469 / D465)</name>
    <dbReference type="NCBI Taxonomy" id="269798"/>
    <lineage>
        <taxon>Bacteria</taxon>
        <taxon>Pseudomonadati</taxon>
        <taxon>Bacteroidota</taxon>
        <taxon>Cytophagia</taxon>
        <taxon>Cytophagales</taxon>
        <taxon>Cytophagaceae</taxon>
        <taxon>Cytophaga</taxon>
    </lineage>
</organism>
<keyword evidence="3" id="KW-1185">Reference proteome</keyword>
<proteinExistence type="predicted"/>
<accession>A0A6N4SSE8</accession>
<keyword evidence="1" id="KW-0472">Membrane</keyword>
<evidence type="ECO:0000313" key="2">
    <source>
        <dbReference type="EMBL" id="ABG59330.1"/>
    </source>
</evidence>
<gene>
    <name evidence="2" type="ordered locus">CHU_2067</name>
</gene>
<dbReference type="KEGG" id="chu:CHU_2067"/>
<keyword evidence="1" id="KW-1133">Transmembrane helix</keyword>
<reference evidence="2 3" key="1">
    <citation type="journal article" date="2007" name="Appl. Environ. Microbiol.">
        <title>Genome sequence of the cellulolytic gliding bacterium Cytophaga hutchinsonii.</title>
        <authorList>
            <person name="Xie G."/>
            <person name="Bruce D.C."/>
            <person name="Challacombe J.F."/>
            <person name="Chertkov O."/>
            <person name="Detter J.C."/>
            <person name="Gilna P."/>
            <person name="Han C.S."/>
            <person name="Lucas S."/>
            <person name="Misra M."/>
            <person name="Myers G.L."/>
            <person name="Richardson P."/>
            <person name="Tapia R."/>
            <person name="Thayer N."/>
            <person name="Thompson L.S."/>
            <person name="Brettin T.S."/>
            <person name="Henrissat B."/>
            <person name="Wilson D.B."/>
            <person name="McBride M.J."/>
        </authorList>
    </citation>
    <scope>NUCLEOTIDE SEQUENCE [LARGE SCALE GENOMIC DNA]</scope>
    <source>
        <strain evidence="3">ATCC 33406 / DSM 1761 / CIP 103989 / NBRC 15051 / NCIMB 9469 / D465</strain>
    </source>
</reference>
<protein>
    <submittedName>
        <fullName evidence="2">Uncharacterized protein</fullName>
    </submittedName>
</protein>
<dbReference type="EMBL" id="CP000383">
    <property type="protein sequence ID" value="ABG59330.1"/>
    <property type="molecule type" value="Genomic_DNA"/>
</dbReference>
<evidence type="ECO:0000256" key="1">
    <source>
        <dbReference type="SAM" id="Phobius"/>
    </source>
</evidence>
<evidence type="ECO:0000313" key="3">
    <source>
        <dbReference type="Proteomes" id="UP000001822"/>
    </source>
</evidence>